<name>A0A507B891_9PEZI</name>
<dbReference type="RefSeq" id="XP_030995330.1">
    <property type="nucleotide sequence ID" value="XM_031140685.1"/>
</dbReference>
<evidence type="ECO:0000256" key="3">
    <source>
        <dbReference type="ARBA" id="ARBA00023002"/>
    </source>
</evidence>
<dbReference type="Gene3D" id="3.40.50.720">
    <property type="entry name" value="NAD(P)-binding Rossmann-like Domain"/>
    <property type="match status" value="1"/>
</dbReference>
<dbReference type="SUPFAM" id="SSF51735">
    <property type="entry name" value="NAD(P)-binding Rossmann-fold domains"/>
    <property type="match status" value="1"/>
</dbReference>
<dbReference type="CDD" id="cd05233">
    <property type="entry name" value="SDR_c"/>
    <property type="match status" value="1"/>
</dbReference>
<dbReference type="Proteomes" id="UP000319257">
    <property type="component" value="Unassembled WGS sequence"/>
</dbReference>
<evidence type="ECO:0000256" key="1">
    <source>
        <dbReference type="ARBA" id="ARBA00006484"/>
    </source>
</evidence>
<dbReference type="EMBL" id="SKBQ01000033">
    <property type="protein sequence ID" value="TPX13619.1"/>
    <property type="molecule type" value="Genomic_DNA"/>
</dbReference>
<comment type="similarity">
    <text evidence="1">Belongs to the short-chain dehydrogenases/reductases (SDR) family.</text>
</comment>
<dbReference type="InterPro" id="IPR002347">
    <property type="entry name" value="SDR_fam"/>
</dbReference>
<sequence length="258" mass="27803">MKVALVTASSAGLGAAIARCLAPEMRVVINYASSADRAAQVKAEMEAIAEKYSSSTTTSSSSDDGPRFGIIQADLGKRGDIERLVAETIAMMGRLDVVVSNGGWTRVREFRDLDQNVDEEDWDRCFDINVKSHLHLLHTARKYLDEAKGAFVTIASTAGVKPSGSSIPYAVTKAAQIHMVKCLAQAVGPNIRVNSVSPGLMMTDWAKQFPQDRLEAIRKANPLQRVATVEDVAETVKMVVNNSSMTGQNTIVDAGFSV</sequence>
<dbReference type="PRINTS" id="PR00081">
    <property type="entry name" value="GDHRDH"/>
</dbReference>
<dbReference type="AlphaFoldDB" id="A0A507B891"/>
<dbReference type="PANTHER" id="PTHR43618:SF13">
    <property type="entry name" value="CHAIN DEHYDROGENASE, PUTATIVE (AFU_ORTHOLOGUE AFUA_1G17650)-RELATED"/>
    <property type="match status" value="1"/>
</dbReference>
<proteinExistence type="inferred from homology"/>
<accession>A0A507B891</accession>
<dbReference type="InterPro" id="IPR036291">
    <property type="entry name" value="NAD(P)-bd_dom_sf"/>
</dbReference>
<dbReference type="GO" id="GO:0016491">
    <property type="term" value="F:oxidoreductase activity"/>
    <property type="evidence" value="ECO:0007669"/>
    <property type="project" value="UniProtKB-KW"/>
</dbReference>
<dbReference type="STRING" id="1093900.A0A507B891"/>
<dbReference type="InParanoid" id="A0A507B891"/>
<comment type="caution">
    <text evidence="4">The sequence shown here is derived from an EMBL/GenBank/DDBJ whole genome shotgun (WGS) entry which is preliminary data.</text>
</comment>
<keyword evidence="5" id="KW-1185">Reference proteome</keyword>
<organism evidence="4 5">
    <name type="scientific">Thyridium curvatum</name>
    <dbReference type="NCBI Taxonomy" id="1093900"/>
    <lineage>
        <taxon>Eukaryota</taxon>
        <taxon>Fungi</taxon>
        <taxon>Dikarya</taxon>
        <taxon>Ascomycota</taxon>
        <taxon>Pezizomycotina</taxon>
        <taxon>Sordariomycetes</taxon>
        <taxon>Sordariomycetidae</taxon>
        <taxon>Thyridiales</taxon>
        <taxon>Thyridiaceae</taxon>
        <taxon>Thyridium</taxon>
    </lineage>
</organism>
<evidence type="ECO:0000313" key="5">
    <source>
        <dbReference type="Proteomes" id="UP000319257"/>
    </source>
</evidence>
<dbReference type="InterPro" id="IPR052178">
    <property type="entry name" value="Sec_Metab_Biosynth_SDR"/>
</dbReference>
<reference evidence="4 5" key="1">
    <citation type="submission" date="2019-06" db="EMBL/GenBank/DDBJ databases">
        <title>Draft genome sequence of the filamentous fungus Phialemoniopsis curvata isolated from diesel fuel.</title>
        <authorList>
            <person name="Varaljay V.A."/>
            <person name="Lyon W.J."/>
            <person name="Crouch A.L."/>
            <person name="Drake C.E."/>
            <person name="Hollomon J.M."/>
            <person name="Nadeau L.J."/>
            <person name="Nunn H.S."/>
            <person name="Stevenson B.S."/>
            <person name="Bojanowski C.L."/>
            <person name="Crookes-Goodson W.J."/>
        </authorList>
    </citation>
    <scope>NUCLEOTIDE SEQUENCE [LARGE SCALE GENOMIC DNA]</scope>
    <source>
        <strain evidence="4 5">D216</strain>
    </source>
</reference>
<dbReference type="PANTHER" id="PTHR43618">
    <property type="entry name" value="7-ALPHA-HYDROXYSTEROID DEHYDROGENASE"/>
    <property type="match status" value="1"/>
</dbReference>
<keyword evidence="3" id="KW-0560">Oxidoreductase</keyword>
<protein>
    <submittedName>
        <fullName evidence="4">Uncharacterized protein</fullName>
    </submittedName>
</protein>
<evidence type="ECO:0000256" key="2">
    <source>
        <dbReference type="ARBA" id="ARBA00022857"/>
    </source>
</evidence>
<evidence type="ECO:0000313" key="4">
    <source>
        <dbReference type="EMBL" id="TPX13619.1"/>
    </source>
</evidence>
<dbReference type="OrthoDB" id="37659at2759"/>
<dbReference type="Pfam" id="PF13561">
    <property type="entry name" value="adh_short_C2"/>
    <property type="match status" value="1"/>
</dbReference>
<dbReference type="GeneID" id="41973537"/>
<gene>
    <name evidence="4" type="ORF">E0L32_006090</name>
</gene>
<keyword evidence="2" id="KW-0521">NADP</keyword>